<keyword evidence="2" id="KW-1185">Reference proteome</keyword>
<proteinExistence type="predicted"/>
<protein>
    <recommendedName>
        <fullName evidence="3">MBL fold metallo-hydrolase</fullName>
    </recommendedName>
</protein>
<name>A0ABQ5XT23_9GAMM</name>
<comment type="caution">
    <text evidence="1">The sequence shown here is derived from an EMBL/GenBank/DDBJ whole genome shotgun (WGS) entry which is preliminary data.</text>
</comment>
<sequence length="54" mass="6324">MHKRITIKYRVVIPAKAGIQSKYAVRSTRHLFVWSATHNMFVLDPGLRRDDETL</sequence>
<dbReference type="EMBL" id="BSOB01000020">
    <property type="protein sequence ID" value="GLQ93598.1"/>
    <property type="molecule type" value="Genomic_DNA"/>
</dbReference>
<accession>A0ABQ5XT23</accession>
<organism evidence="1 2">
    <name type="scientific">Dyella acidisoli</name>
    <dbReference type="NCBI Taxonomy" id="1867834"/>
    <lineage>
        <taxon>Bacteria</taxon>
        <taxon>Pseudomonadati</taxon>
        <taxon>Pseudomonadota</taxon>
        <taxon>Gammaproteobacteria</taxon>
        <taxon>Lysobacterales</taxon>
        <taxon>Rhodanobacteraceae</taxon>
        <taxon>Dyella</taxon>
    </lineage>
</organism>
<reference evidence="2" key="1">
    <citation type="journal article" date="2019" name="Int. J. Syst. Evol. Microbiol.">
        <title>The Global Catalogue of Microorganisms (GCM) 10K type strain sequencing project: providing services to taxonomists for standard genome sequencing and annotation.</title>
        <authorList>
            <consortium name="The Broad Institute Genomics Platform"/>
            <consortium name="The Broad Institute Genome Sequencing Center for Infectious Disease"/>
            <person name="Wu L."/>
            <person name="Ma J."/>
        </authorList>
    </citation>
    <scope>NUCLEOTIDE SEQUENCE [LARGE SCALE GENOMIC DNA]</scope>
    <source>
        <strain evidence="2">NBRC 111980</strain>
    </source>
</reference>
<dbReference type="Proteomes" id="UP001156670">
    <property type="component" value="Unassembled WGS sequence"/>
</dbReference>
<evidence type="ECO:0000313" key="2">
    <source>
        <dbReference type="Proteomes" id="UP001156670"/>
    </source>
</evidence>
<evidence type="ECO:0000313" key="1">
    <source>
        <dbReference type="EMBL" id="GLQ93598.1"/>
    </source>
</evidence>
<gene>
    <name evidence="1" type="ORF">GCM10007901_25490</name>
</gene>
<evidence type="ECO:0008006" key="3">
    <source>
        <dbReference type="Google" id="ProtNLM"/>
    </source>
</evidence>